<sequence>MRARWLSHWIHARDRRWPAALVIVVLIILQWLTPDRLNFEPPWLLPGLELLLLAILVALHRYEVRRKAQLVRTLFTAVFAMASLAMVWSVGRLITLLVIAGDPDSPKTVILTGGVIWVNAIGIFGLWYWQMDGGGPAARAEGRRPYPDFLFPQTAVQGAAPTGWRPNLIDYLYLSFTNSTAYSPTHTLPISALAKLSMALQGALSLLIIVVVVARAIGIK</sequence>
<keyword evidence="1" id="KW-0812">Transmembrane</keyword>
<dbReference type="KEGG" id="pfla:Pflav_015010"/>
<evidence type="ECO:0000256" key="1">
    <source>
        <dbReference type="SAM" id="Phobius"/>
    </source>
</evidence>
<keyword evidence="1" id="KW-0472">Membrane</keyword>
<feature type="transmembrane region" description="Helical" evidence="1">
    <location>
        <begin position="16"/>
        <end position="32"/>
    </location>
</feature>
<evidence type="ECO:0008006" key="4">
    <source>
        <dbReference type="Google" id="ProtNLM"/>
    </source>
</evidence>
<gene>
    <name evidence="2" type="ORF">Pflav_015010</name>
</gene>
<reference evidence="2 3" key="1">
    <citation type="submission" date="2020-03" db="EMBL/GenBank/DDBJ databases">
        <title>Whole genome shotgun sequence of Phytohabitans flavus NBRC 107702.</title>
        <authorList>
            <person name="Komaki H."/>
            <person name="Tamura T."/>
        </authorList>
    </citation>
    <scope>NUCLEOTIDE SEQUENCE [LARGE SCALE GENOMIC DNA]</scope>
    <source>
        <strain evidence="2 3">NBRC 107702</strain>
    </source>
</reference>
<accession>A0A6F8XMT6</accession>
<evidence type="ECO:0000313" key="2">
    <source>
        <dbReference type="EMBL" id="BCB75091.1"/>
    </source>
</evidence>
<name>A0A6F8XMT6_9ACTN</name>
<keyword evidence="1" id="KW-1133">Transmembrane helix</keyword>
<reference evidence="2 3" key="2">
    <citation type="submission" date="2020-03" db="EMBL/GenBank/DDBJ databases">
        <authorList>
            <person name="Ichikawa N."/>
            <person name="Kimura A."/>
            <person name="Kitahashi Y."/>
            <person name="Uohara A."/>
        </authorList>
    </citation>
    <scope>NUCLEOTIDE SEQUENCE [LARGE SCALE GENOMIC DNA]</scope>
    <source>
        <strain evidence="2 3">NBRC 107702</strain>
    </source>
</reference>
<proteinExistence type="predicted"/>
<keyword evidence="3" id="KW-1185">Reference proteome</keyword>
<dbReference type="Proteomes" id="UP000502508">
    <property type="component" value="Chromosome"/>
</dbReference>
<organism evidence="2 3">
    <name type="scientific">Phytohabitans flavus</name>
    <dbReference type="NCBI Taxonomy" id="1076124"/>
    <lineage>
        <taxon>Bacteria</taxon>
        <taxon>Bacillati</taxon>
        <taxon>Actinomycetota</taxon>
        <taxon>Actinomycetes</taxon>
        <taxon>Micromonosporales</taxon>
        <taxon>Micromonosporaceae</taxon>
    </lineage>
</organism>
<evidence type="ECO:0000313" key="3">
    <source>
        <dbReference type="Proteomes" id="UP000502508"/>
    </source>
</evidence>
<dbReference type="AlphaFoldDB" id="A0A6F8XMT6"/>
<dbReference type="RefSeq" id="WP_173034676.1">
    <property type="nucleotide sequence ID" value="NZ_AP022870.1"/>
</dbReference>
<feature type="transmembrane region" description="Helical" evidence="1">
    <location>
        <begin position="44"/>
        <end position="62"/>
    </location>
</feature>
<dbReference type="EMBL" id="AP022870">
    <property type="protein sequence ID" value="BCB75091.1"/>
    <property type="molecule type" value="Genomic_DNA"/>
</dbReference>
<feature type="transmembrane region" description="Helical" evidence="1">
    <location>
        <begin position="74"/>
        <end position="97"/>
    </location>
</feature>
<protein>
    <recommendedName>
        <fullName evidence="4">DUF1345 domain-containing protein</fullName>
    </recommendedName>
</protein>
<feature type="transmembrane region" description="Helical" evidence="1">
    <location>
        <begin position="198"/>
        <end position="217"/>
    </location>
</feature>
<feature type="transmembrane region" description="Helical" evidence="1">
    <location>
        <begin position="109"/>
        <end position="129"/>
    </location>
</feature>